<proteinExistence type="predicted"/>
<reference evidence="1 2" key="1">
    <citation type="submission" date="2019-09" db="EMBL/GenBank/DDBJ databases">
        <authorList>
            <consortium name="DOE Joint Genome Institute"/>
            <person name="Mondo S.J."/>
            <person name="Navarro-Mendoza M.I."/>
            <person name="Perez-Arques C."/>
            <person name="Panchal S."/>
            <person name="Nicolas F.E."/>
            <person name="Ganguly P."/>
            <person name="Pangilinan J."/>
            <person name="Grigoriev I."/>
            <person name="Heitman J."/>
            <person name="Sanya K."/>
            <person name="Garre V."/>
        </authorList>
    </citation>
    <scope>NUCLEOTIDE SEQUENCE [LARGE SCALE GENOMIC DNA]</scope>
    <source>
        <strain evidence="1 2">MU402</strain>
    </source>
</reference>
<feature type="non-terminal residue" evidence="1">
    <location>
        <position position="55"/>
    </location>
</feature>
<organism evidence="1 2">
    <name type="scientific">Mucor circinelloides f. lusitanicus</name>
    <name type="common">Mucor racemosus var. lusitanicus</name>
    <dbReference type="NCBI Taxonomy" id="29924"/>
    <lineage>
        <taxon>Eukaryota</taxon>
        <taxon>Fungi</taxon>
        <taxon>Fungi incertae sedis</taxon>
        <taxon>Mucoromycota</taxon>
        <taxon>Mucoromycotina</taxon>
        <taxon>Mucoromycetes</taxon>
        <taxon>Mucorales</taxon>
        <taxon>Mucorineae</taxon>
        <taxon>Mucoraceae</taxon>
        <taxon>Mucor</taxon>
    </lineage>
</organism>
<comment type="caution">
    <text evidence="1">The sequence shown here is derived from an EMBL/GenBank/DDBJ whole genome shotgun (WGS) entry which is preliminary data.</text>
</comment>
<feature type="non-terminal residue" evidence="1">
    <location>
        <position position="1"/>
    </location>
</feature>
<name>A0A8H4BLI0_MUCCL</name>
<accession>A0A8H4BLI0</accession>
<sequence>EFLTKTDMMVPIRGACRPAIGLDPVMFFPAAGRLCCCSRLVGYRMGWLPGEPRPC</sequence>
<dbReference type="Proteomes" id="UP000469890">
    <property type="component" value="Unassembled WGS sequence"/>
</dbReference>
<gene>
    <name evidence="1" type="ORF">FB192DRAFT_1256325</name>
</gene>
<evidence type="ECO:0000313" key="2">
    <source>
        <dbReference type="Proteomes" id="UP000469890"/>
    </source>
</evidence>
<dbReference type="EMBL" id="JAAECE010000003">
    <property type="protein sequence ID" value="KAF1803653.1"/>
    <property type="molecule type" value="Genomic_DNA"/>
</dbReference>
<evidence type="ECO:0000313" key="1">
    <source>
        <dbReference type="EMBL" id="KAF1803653.1"/>
    </source>
</evidence>
<protein>
    <submittedName>
        <fullName evidence="1">Uncharacterized protein</fullName>
    </submittedName>
</protein>
<dbReference type="AlphaFoldDB" id="A0A8H4BLI0"/>